<dbReference type="GO" id="GO:0030170">
    <property type="term" value="F:pyridoxal phosphate binding"/>
    <property type="evidence" value="ECO:0007669"/>
    <property type="project" value="InterPro"/>
</dbReference>
<dbReference type="STRING" id="1027249.SAMN05216179_2730"/>
<name>A0A1M7Q1D5_9BACI</name>
<keyword evidence="3" id="KW-1185">Reference proteome</keyword>
<dbReference type="Gene3D" id="2.40.33.20">
    <property type="entry name" value="PK beta-barrel domain-like"/>
    <property type="match status" value="1"/>
</dbReference>
<dbReference type="SUPFAM" id="SSF50800">
    <property type="entry name" value="PK beta-barrel domain-like"/>
    <property type="match status" value="1"/>
</dbReference>
<dbReference type="GO" id="GO:0003824">
    <property type="term" value="F:catalytic activity"/>
    <property type="evidence" value="ECO:0007669"/>
    <property type="project" value="InterPro"/>
</dbReference>
<dbReference type="AlphaFoldDB" id="A0A1M7Q1D5"/>
<dbReference type="PANTHER" id="PTHR30212">
    <property type="entry name" value="PROTEIN YIIM"/>
    <property type="match status" value="1"/>
</dbReference>
<dbReference type="InterPro" id="IPR011037">
    <property type="entry name" value="Pyrv_Knase-like_insert_dom_sf"/>
</dbReference>
<dbReference type="GO" id="GO:0030151">
    <property type="term" value="F:molybdenum ion binding"/>
    <property type="evidence" value="ECO:0007669"/>
    <property type="project" value="InterPro"/>
</dbReference>
<dbReference type="Pfam" id="PF03473">
    <property type="entry name" value="MOSC"/>
    <property type="match status" value="1"/>
</dbReference>
<dbReference type="EMBL" id="FRCZ01000005">
    <property type="protein sequence ID" value="SHN24010.1"/>
    <property type="molecule type" value="Genomic_DNA"/>
</dbReference>
<organism evidence="2 3">
    <name type="scientific">Gracilibacillus kekensis</name>
    <dbReference type="NCBI Taxonomy" id="1027249"/>
    <lineage>
        <taxon>Bacteria</taxon>
        <taxon>Bacillati</taxon>
        <taxon>Bacillota</taxon>
        <taxon>Bacilli</taxon>
        <taxon>Bacillales</taxon>
        <taxon>Bacillaceae</taxon>
        <taxon>Gracilibacillus</taxon>
    </lineage>
</organism>
<dbReference type="Proteomes" id="UP000184184">
    <property type="component" value="Unassembled WGS sequence"/>
</dbReference>
<evidence type="ECO:0000313" key="2">
    <source>
        <dbReference type="EMBL" id="SHN24010.1"/>
    </source>
</evidence>
<dbReference type="InterPro" id="IPR005163">
    <property type="entry name" value="Tri_helical_YiiM-like"/>
</dbReference>
<dbReference type="Pfam" id="PF03475">
    <property type="entry name" value="YiiM_3-alpha"/>
    <property type="match status" value="1"/>
</dbReference>
<dbReference type="InterPro" id="IPR052353">
    <property type="entry name" value="Benzoxazolinone_Detox_Enz"/>
</dbReference>
<protein>
    <submittedName>
        <fullName evidence="2">MOSC domain-containing protein YiiM</fullName>
    </submittedName>
</protein>
<reference evidence="2 3" key="1">
    <citation type="submission" date="2016-11" db="EMBL/GenBank/DDBJ databases">
        <authorList>
            <person name="Jaros S."/>
            <person name="Januszkiewicz K."/>
            <person name="Wedrychowicz H."/>
        </authorList>
    </citation>
    <scope>NUCLEOTIDE SEQUENCE [LARGE SCALE GENOMIC DNA]</scope>
    <source>
        <strain evidence="2 3">CGMCC 1.10681</strain>
    </source>
</reference>
<feature type="domain" description="MOSC" evidence="1">
    <location>
        <begin position="37"/>
        <end position="172"/>
    </location>
</feature>
<evidence type="ECO:0000313" key="3">
    <source>
        <dbReference type="Proteomes" id="UP000184184"/>
    </source>
</evidence>
<dbReference type="InterPro" id="IPR005302">
    <property type="entry name" value="MoCF_Sase_C"/>
</dbReference>
<dbReference type="RefSeq" id="WP_244535186.1">
    <property type="nucleotide sequence ID" value="NZ_FRCZ01000005.1"/>
</dbReference>
<dbReference type="PROSITE" id="PS51340">
    <property type="entry name" value="MOSC"/>
    <property type="match status" value="1"/>
</dbReference>
<proteinExistence type="predicted"/>
<sequence length="236" mass="26745">MSQPVIDRIMVGKPQTFGNKEATHPMDLEWTTGIVKHSVKGKIWAGETNLEGDGQADLKRHGGPEKAIFVYTVSHYNYWQKKLHKPDFSVGAFGENLAVKNINENDLSIGDVFHIGEAVVQVSQPRQPCWKPARRWKIKDLAIQIQQEGLTGWYFRVLKEGEIQAGDYLQIQKRPFPEWTVAKCNDVMHNKKHDLELAARLAACELLAPNWRNTLSKRAGGKGKLDIRNRVIGPNE</sequence>
<accession>A0A1M7Q1D5</accession>
<dbReference type="PANTHER" id="PTHR30212:SF2">
    <property type="entry name" value="PROTEIN YIIM"/>
    <property type="match status" value="1"/>
</dbReference>
<gene>
    <name evidence="2" type="ORF">SAMN05216179_2730</name>
</gene>
<evidence type="ECO:0000259" key="1">
    <source>
        <dbReference type="PROSITE" id="PS51340"/>
    </source>
</evidence>